<dbReference type="Proteomes" id="UP000268636">
    <property type="component" value="Unassembled WGS sequence"/>
</dbReference>
<dbReference type="InterPro" id="IPR050708">
    <property type="entry name" value="T6SS_VgrG/RHS"/>
</dbReference>
<feature type="domain" description="DUF6531" evidence="1">
    <location>
        <begin position="141"/>
        <end position="201"/>
    </location>
</feature>
<dbReference type="Pfam" id="PF20148">
    <property type="entry name" value="DUF6531"/>
    <property type="match status" value="1"/>
</dbReference>
<dbReference type="InterPro" id="IPR006530">
    <property type="entry name" value="YD"/>
</dbReference>
<evidence type="ECO:0000259" key="1">
    <source>
        <dbReference type="Pfam" id="PF20148"/>
    </source>
</evidence>
<dbReference type="Gene3D" id="2.180.10.10">
    <property type="entry name" value="RHS repeat-associated core"/>
    <property type="match status" value="1"/>
</dbReference>
<dbReference type="AlphaFoldDB" id="A0AB74BHB1"/>
<dbReference type="NCBIfam" id="TIGR01643">
    <property type="entry name" value="YD_repeat_2x"/>
    <property type="match status" value="1"/>
</dbReference>
<dbReference type="EMBL" id="RBTN01000179">
    <property type="protein sequence ID" value="RMT75235.1"/>
    <property type="molecule type" value="Genomic_DNA"/>
</dbReference>
<comment type="caution">
    <text evidence="2">The sequence shown here is derived from an EMBL/GenBank/DDBJ whole genome shotgun (WGS) entry which is preliminary data.</text>
</comment>
<proteinExistence type="predicted"/>
<evidence type="ECO:0000313" key="3">
    <source>
        <dbReference type="Proteomes" id="UP000268636"/>
    </source>
</evidence>
<dbReference type="RefSeq" id="WP_259641395.1">
    <property type="nucleotide sequence ID" value="NZ_RBTN01000179.1"/>
</dbReference>
<dbReference type="Pfam" id="PF05593">
    <property type="entry name" value="RHS_repeat"/>
    <property type="match status" value="1"/>
</dbReference>
<dbReference type="PANTHER" id="PTHR32305">
    <property type="match status" value="1"/>
</dbReference>
<sequence length="507" mass="56671">MTLNNFTRFFAALITLALVGEESAQARTYKFWWEGYIPPVIFQTPEQGCEYIYYVELPGISSYYRPEKSFYDPDFKFKRFQCGSDLNQGYFGSVDYGEVTCDNSEVLDFPSMQCKRIGALGRTTEISTCDVPTSTPDVFVGNPVNVISGNKMQQEIDFTAGGAHSIKVFRTYNSLNGTWVHNFSSRLDFASGSVVVIKGDSGASAYTEKSGVYTSVSDTGKLSYDGVNSQWIYNSVDRSTYFYSAIGKLIKISNPDGGNVTLNYVVGSSSTRIQLSDEYENIVELEEDSRHQLLSMKSKDFMVNYTYNSSGMLSRVAKSNGGVEMVRSYKYESPSSDKFLTGILNERGIVYASGEYDSLGRAVSSKHANESQKTEITYGTGYSTVINSLGRKSIYHYDVIGGIQKITSIEGEPTPNCPYSNSTYTYNDRGLVLTKTDAKGLITTYEYNDRGFEISRTEASGTTLARTTTTEWDPDRFLPIRVIEPNRVTVYSYDNQGRELTRRSTSR</sequence>
<gene>
    <name evidence="2" type="ORF">ALP42_200020</name>
</gene>
<accession>A0AB74BHB1</accession>
<protein>
    <recommendedName>
        <fullName evidence="1">DUF6531 domain-containing protein</fullName>
    </recommendedName>
</protein>
<dbReference type="PANTHER" id="PTHR32305:SF15">
    <property type="entry name" value="PROTEIN RHSA-RELATED"/>
    <property type="match status" value="1"/>
</dbReference>
<evidence type="ECO:0000313" key="2">
    <source>
        <dbReference type="EMBL" id="RMT75235.1"/>
    </source>
</evidence>
<reference evidence="2 3" key="1">
    <citation type="submission" date="2018-08" db="EMBL/GenBank/DDBJ databases">
        <title>Recombination of ecologically and evolutionarily significant loci maintains genetic cohesion in the Pseudomonas syringae species complex.</title>
        <authorList>
            <person name="Dillon M."/>
            <person name="Thakur S."/>
            <person name="Almeida R.N.D."/>
            <person name="Weir B.S."/>
            <person name="Guttman D.S."/>
        </authorList>
    </citation>
    <scope>NUCLEOTIDE SEQUENCE [LARGE SCALE GENOMIC DNA]</scope>
    <source>
        <strain evidence="2 3">ICMP 13786</strain>
    </source>
</reference>
<dbReference type="InterPro" id="IPR045351">
    <property type="entry name" value="DUF6531"/>
</dbReference>
<organism evidence="2 3">
    <name type="scientific">Pseudomonas savastanoi pv. nerii</name>
    <dbReference type="NCBI Taxonomy" id="360921"/>
    <lineage>
        <taxon>Bacteria</taxon>
        <taxon>Pseudomonadati</taxon>
        <taxon>Pseudomonadota</taxon>
        <taxon>Gammaproteobacteria</taxon>
        <taxon>Pseudomonadales</taxon>
        <taxon>Pseudomonadaceae</taxon>
        <taxon>Pseudomonas</taxon>
    </lineage>
</organism>
<name>A0AB74BHB1_PSESS</name>
<dbReference type="InterPro" id="IPR031325">
    <property type="entry name" value="RHS_repeat"/>
</dbReference>